<dbReference type="CDD" id="cd03602">
    <property type="entry name" value="CLECT_1"/>
    <property type="match status" value="2"/>
</dbReference>
<feature type="domain" description="C-type lectin" evidence="1">
    <location>
        <begin position="87"/>
        <end position="202"/>
    </location>
</feature>
<dbReference type="STRING" id="246437.L9L6W9"/>
<dbReference type="InterPro" id="IPR001304">
    <property type="entry name" value="C-type_lectin-like"/>
</dbReference>
<name>L9L6W9_TUPCH</name>
<dbReference type="GO" id="GO:0030246">
    <property type="term" value="F:carbohydrate binding"/>
    <property type="evidence" value="ECO:0007669"/>
    <property type="project" value="UniProtKB-KW"/>
</dbReference>
<dbReference type="SUPFAM" id="SSF56436">
    <property type="entry name" value="C-type lectin-like"/>
    <property type="match status" value="3"/>
</dbReference>
<dbReference type="AlphaFoldDB" id="L9L6W9"/>
<organism evidence="2 3">
    <name type="scientific">Tupaia chinensis</name>
    <name type="common">Chinese tree shrew</name>
    <name type="synonym">Tupaia belangeri chinensis</name>
    <dbReference type="NCBI Taxonomy" id="246437"/>
    <lineage>
        <taxon>Eukaryota</taxon>
        <taxon>Metazoa</taxon>
        <taxon>Chordata</taxon>
        <taxon>Craniata</taxon>
        <taxon>Vertebrata</taxon>
        <taxon>Euteleostomi</taxon>
        <taxon>Mammalia</taxon>
        <taxon>Eutheria</taxon>
        <taxon>Euarchontoglires</taxon>
        <taxon>Scandentia</taxon>
        <taxon>Tupaiidae</taxon>
        <taxon>Tupaia</taxon>
    </lineage>
</organism>
<sequence length="471" mass="51992">MAGHRRGTLSEWQNGRLREWVRVASLPSRDSSWCKGGLADWVQLKTRGEAGEEHCSVAESPSGLGLGWHWGRHAVTASSAPVQQLVSNGKTFFRVEEALSWHEALQHCRQQHADLADLQSMNSLQSIARLYSLTSGTGAWIGLFFDVHTSALRWSSGSAFTDPVWTTLPSFRDGLCATLYSVFLAPALGAASCTDRKPFICYNVQQLVSNGKTFFRVEEALSWHEALQHCRQQHADLADLQSMNSLQSIARLYSLTSGTGAWIGLFFDVHTSALRWSSGSAFTDPVWTTLPSFRDGLCATLYSVFLAPALGAASCTDRKPFICYNDPDASHRITTEPSLDLTTIPKLAAVQIGRQIFTRFNQVKTWTSALLYCRSRHTDLADLQTVADEAGKEALRTITDETEAWIGLYFNAVSKSLSWSSTLGASIPTWLQVPKFGTGLCGGLRTYVRFSPRVYSVNCSSLQPFICFYGA</sequence>
<keyword evidence="3" id="KW-1185">Reference proteome</keyword>
<dbReference type="eggNOG" id="KOG4297">
    <property type="taxonomic scope" value="Eukaryota"/>
</dbReference>
<dbReference type="InParanoid" id="L9L6W9"/>
<dbReference type="SMART" id="SM00034">
    <property type="entry name" value="CLECT"/>
    <property type="match status" value="3"/>
</dbReference>
<protein>
    <submittedName>
        <fullName evidence="2">Putative C-type lectin domain-containing protein NCRNA00083</fullName>
    </submittedName>
</protein>
<evidence type="ECO:0000313" key="3">
    <source>
        <dbReference type="Proteomes" id="UP000011518"/>
    </source>
</evidence>
<feature type="domain" description="C-type lectin" evidence="1">
    <location>
        <begin position="209"/>
        <end position="324"/>
    </location>
</feature>
<accession>L9L6W9</accession>
<feature type="domain" description="C-type lectin" evidence="1">
    <location>
        <begin position="352"/>
        <end position="468"/>
    </location>
</feature>
<keyword evidence="2" id="KW-0430">Lectin</keyword>
<dbReference type="Proteomes" id="UP000011518">
    <property type="component" value="Unassembled WGS sequence"/>
</dbReference>
<dbReference type="PROSITE" id="PS50041">
    <property type="entry name" value="C_TYPE_LECTIN_2"/>
    <property type="match status" value="3"/>
</dbReference>
<dbReference type="Pfam" id="PF00059">
    <property type="entry name" value="Lectin_C"/>
    <property type="match status" value="3"/>
</dbReference>
<gene>
    <name evidence="2" type="ORF">TREES_T100015784</name>
</gene>
<reference evidence="3" key="2">
    <citation type="journal article" date="2013" name="Nat. Commun.">
        <title>Genome of the Chinese tree shrew.</title>
        <authorList>
            <person name="Fan Y."/>
            <person name="Huang Z.Y."/>
            <person name="Cao C.C."/>
            <person name="Chen C.S."/>
            <person name="Chen Y.X."/>
            <person name="Fan D.D."/>
            <person name="He J."/>
            <person name="Hou H.L."/>
            <person name="Hu L."/>
            <person name="Hu X.T."/>
            <person name="Jiang X.T."/>
            <person name="Lai R."/>
            <person name="Lang Y.S."/>
            <person name="Liang B."/>
            <person name="Liao S.G."/>
            <person name="Mu D."/>
            <person name="Ma Y.Y."/>
            <person name="Niu Y.Y."/>
            <person name="Sun X.Q."/>
            <person name="Xia J.Q."/>
            <person name="Xiao J."/>
            <person name="Xiong Z.Q."/>
            <person name="Xu L."/>
            <person name="Yang L."/>
            <person name="Zhang Y."/>
            <person name="Zhao W."/>
            <person name="Zhao X.D."/>
            <person name="Zheng Y.T."/>
            <person name="Zhou J.M."/>
            <person name="Zhu Y.B."/>
            <person name="Zhang G.J."/>
            <person name="Wang J."/>
            <person name="Yao Y.G."/>
        </authorList>
    </citation>
    <scope>NUCLEOTIDE SEQUENCE [LARGE SCALE GENOMIC DNA]</scope>
</reference>
<dbReference type="Gene3D" id="3.10.100.10">
    <property type="entry name" value="Mannose-Binding Protein A, subunit A"/>
    <property type="match status" value="3"/>
</dbReference>
<dbReference type="InterPro" id="IPR016186">
    <property type="entry name" value="C-type_lectin-like/link_sf"/>
</dbReference>
<evidence type="ECO:0000313" key="2">
    <source>
        <dbReference type="EMBL" id="ELW70855.1"/>
    </source>
</evidence>
<dbReference type="InterPro" id="IPR016187">
    <property type="entry name" value="CTDL_fold"/>
</dbReference>
<proteinExistence type="predicted"/>
<evidence type="ECO:0000259" key="1">
    <source>
        <dbReference type="PROSITE" id="PS50041"/>
    </source>
</evidence>
<dbReference type="PANTHER" id="PTHR45784:SF5">
    <property type="entry name" value="C-TYPE LECTIN DOMAIN FAMILY 20 MEMBER A-RELATED"/>
    <property type="match status" value="1"/>
</dbReference>
<dbReference type="EMBL" id="KB320481">
    <property type="protein sequence ID" value="ELW70855.1"/>
    <property type="molecule type" value="Genomic_DNA"/>
</dbReference>
<reference evidence="3" key="1">
    <citation type="submission" date="2012-07" db="EMBL/GenBank/DDBJ databases">
        <title>Genome of the Chinese tree shrew, a rising model animal genetically related to primates.</title>
        <authorList>
            <person name="Zhang G."/>
            <person name="Fan Y."/>
            <person name="Yao Y."/>
            <person name="Huang Z."/>
        </authorList>
    </citation>
    <scope>NUCLEOTIDE SEQUENCE [LARGE SCALE GENOMIC DNA]</scope>
</reference>
<dbReference type="PANTHER" id="PTHR45784">
    <property type="entry name" value="C-TYPE LECTIN DOMAIN FAMILY 20 MEMBER A-RELATED"/>
    <property type="match status" value="1"/>
</dbReference>